<dbReference type="EMBL" id="CP120678">
    <property type="protein sequence ID" value="WIW69762.1"/>
    <property type="molecule type" value="Genomic_DNA"/>
</dbReference>
<sequence>MNYKDIKINVIGNLEDKEIQAYVNYIHENNPNRLIEELDIKVDGDYVDLNYRLKPLSFERIRRITGYLVGSVDRWNNAKAAEEKDRVKHG</sequence>
<dbReference type="Proteomes" id="UP001243623">
    <property type="component" value="Chromosome"/>
</dbReference>
<evidence type="ECO:0000313" key="2">
    <source>
        <dbReference type="Proteomes" id="UP001243623"/>
    </source>
</evidence>
<dbReference type="Pfam" id="PF13597">
    <property type="entry name" value="NRDD"/>
    <property type="match status" value="1"/>
</dbReference>
<dbReference type="GO" id="GO:0006260">
    <property type="term" value="P:DNA replication"/>
    <property type="evidence" value="ECO:0007669"/>
    <property type="project" value="InterPro"/>
</dbReference>
<dbReference type="AlphaFoldDB" id="A0A9Y2AGN0"/>
<gene>
    <name evidence="1" type="primary">nrdD</name>
    <name evidence="1" type="ORF">P3F81_07495</name>
</gene>
<proteinExistence type="predicted"/>
<dbReference type="InterPro" id="IPR012833">
    <property type="entry name" value="NrdD"/>
</dbReference>
<keyword evidence="2" id="KW-1185">Reference proteome</keyword>
<protein>
    <submittedName>
        <fullName evidence="1">Anaerobic ribonucleoside-triphosphate reductase</fullName>
        <ecNumber evidence="1">1.1.98.6</ecNumber>
    </submittedName>
</protein>
<accession>A0A9Y2AGN0</accession>
<keyword evidence="1" id="KW-0560">Oxidoreductase</keyword>
<dbReference type="EC" id="1.1.98.6" evidence="1"/>
<reference evidence="1" key="1">
    <citation type="submission" date="2023-03" db="EMBL/GenBank/DDBJ databases">
        <title>Selenobaculum gbiensis gen. nov. sp. nov., a new bacterium isolated from the gut microbiota of IBD patient.</title>
        <authorList>
            <person name="Yeo S."/>
            <person name="Park H."/>
            <person name="Huh C.S."/>
        </authorList>
    </citation>
    <scope>NUCLEOTIDE SEQUENCE</scope>
    <source>
        <strain evidence="1">ICN-92133</strain>
    </source>
</reference>
<organism evidence="1 2">
    <name type="scientific">Selenobaculum gibii</name>
    <dbReference type="NCBI Taxonomy" id="3054208"/>
    <lineage>
        <taxon>Bacteria</taxon>
        <taxon>Bacillati</taxon>
        <taxon>Bacillota</taxon>
        <taxon>Negativicutes</taxon>
        <taxon>Selenomonadales</taxon>
        <taxon>Selenomonadaceae</taxon>
        <taxon>Selenobaculum</taxon>
    </lineage>
</organism>
<dbReference type="KEGG" id="sgbi:P3F81_07495"/>
<name>A0A9Y2AGN0_9FIRM</name>
<evidence type="ECO:0000313" key="1">
    <source>
        <dbReference type="EMBL" id="WIW69762.1"/>
    </source>
</evidence>
<dbReference type="GO" id="GO:0008998">
    <property type="term" value="F:ribonucleoside-triphosphate reductase (thioredoxin) activity"/>
    <property type="evidence" value="ECO:0007669"/>
    <property type="project" value="InterPro"/>
</dbReference>